<evidence type="ECO:0000313" key="1">
    <source>
        <dbReference type="EMBL" id="CAL5135040.1"/>
    </source>
</evidence>
<proteinExistence type="predicted"/>
<sequence length="385" mass="42230">MMSRLASRIVCISTAQDLRCDLEGILKDALVSPEFYIIPSLKPSQLVEDKFIVGFCCRGSVSVYPLTTTLEFNFAVEDSVLTLMMSPIVYSGFGISCSKVKTGPKQCYYQFRTNLRNPNFRRNGHLHQQLRRFLGAYSGPLDSFRTPREAMCSRSCAVYWTPQSSDMSPFSGDSLPVPASLALFLSPQGYYSVRPTIKTVHHASPVRLPILRPDDSEDASSTVPAIDAASARLAFAILSRYATEGYDTDPESDSACSYLTDSCLSPMLSTAMLSMGSSYWSTSTLTVFHVSGLFTREQVSNLRESIRKSMEHSSDLRSVVLVGTRALHQKSPLFKLSVDGVSNVEDNLVGTMYVIDRGTATSTAACSSPAVVRFTSDFIPSHLVG</sequence>
<dbReference type="Proteomes" id="UP001497525">
    <property type="component" value="Unassembled WGS sequence"/>
</dbReference>
<dbReference type="EMBL" id="CAXLJL010000245">
    <property type="protein sequence ID" value="CAL5135040.1"/>
    <property type="molecule type" value="Genomic_DNA"/>
</dbReference>
<reference evidence="1" key="1">
    <citation type="submission" date="2024-06" db="EMBL/GenBank/DDBJ databases">
        <authorList>
            <person name="Liu X."/>
            <person name="Lenzi L."/>
            <person name="Haldenby T S."/>
            <person name="Uol C."/>
        </authorList>
    </citation>
    <scope>NUCLEOTIDE SEQUENCE</scope>
</reference>
<organism evidence="1 2">
    <name type="scientific">Calicophoron daubneyi</name>
    <name type="common">Rumen fluke</name>
    <name type="synonym">Paramphistomum daubneyi</name>
    <dbReference type="NCBI Taxonomy" id="300641"/>
    <lineage>
        <taxon>Eukaryota</taxon>
        <taxon>Metazoa</taxon>
        <taxon>Spiralia</taxon>
        <taxon>Lophotrochozoa</taxon>
        <taxon>Platyhelminthes</taxon>
        <taxon>Trematoda</taxon>
        <taxon>Digenea</taxon>
        <taxon>Plagiorchiida</taxon>
        <taxon>Pronocephalata</taxon>
        <taxon>Paramphistomoidea</taxon>
        <taxon>Paramphistomidae</taxon>
        <taxon>Calicophoron</taxon>
    </lineage>
</organism>
<name>A0AAV2TEF2_CALDB</name>
<comment type="caution">
    <text evidence="1">The sequence shown here is derived from an EMBL/GenBank/DDBJ whole genome shotgun (WGS) entry which is preliminary data.</text>
</comment>
<evidence type="ECO:0000313" key="2">
    <source>
        <dbReference type="Proteomes" id="UP001497525"/>
    </source>
</evidence>
<gene>
    <name evidence="1" type="ORF">CDAUBV1_LOCUS9113</name>
</gene>
<dbReference type="AlphaFoldDB" id="A0AAV2TEF2"/>
<protein>
    <submittedName>
        <fullName evidence="1">Uncharacterized protein</fullName>
    </submittedName>
</protein>
<accession>A0AAV2TEF2</accession>